<dbReference type="InterPro" id="IPR013083">
    <property type="entry name" value="Znf_RING/FYVE/PHD"/>
</dbReference>
<feature type="region of interest" description="Disordered" evidence="5">
    <location>
        <begin position="411"/>
        <end position="458"/>
    </location>
</feature>
<dbReference type="GO" id="GO:0016567">
    <property type="term" value="P:protein ubiquitination"/>
    <property type="evidence" value="ECO:0007669"/>
    <property type="project" value="TreeGrafter"/>
</dbReference>
<name>A0A7S0PTJ0_9STRA</name>
<evidence type="ECO:0000256" key="1">
    <source>
        <dbReference type="ARBA" id="ARBA00022723"/>
    </source>
</evidence>
<dbReference type="EMBL" id="HBEX01002168">
    <property type="protein sequence ID" value="CAD8596611.1"/>
    <property type="molecule type" value="Transcribed_RNA"/>
</dbReference>
<evidence type="ECO:0000256" key="2">
    <source>
        <dbReference type="ARBA" id="ARBA00022771"/>
    </source>
</evidence>
<protein>
    <recommendedName>
        <fullName evidence="6">RING-type domain-containing protein</fullName>
    </recommendedName>
</protein>
<dbReference type="GO" id="GO:0061630">
    <property type="term" value="F:ubiquitin protein ligase activity"/>
    <property type="evidence" value="ECO:0007669"/>
    <property type="project" value="TreeGrafter"/>
</dbReference>
<dbReference type="AlphaFoldDB" id="A0A7S0PTJ0"/>
<evidence type="ECO:0000256" key="4">
    <source>
        <dbReference type="PROSITE-ProRule" id="PRU00175"/>
    </source>
</evidence>
<evidence type="ECO:0000256" key="5">
    <source>
        <dbReference type="SAM" id="MobiDB-lite"/>
    </source>
</evidence>
<keyword evidence="1" id="KW-0479">Metal-binding</keyword>
<keyword evidence="2 4" id="KW-0863">Zinc-finger</keyword>
<proteinExistence type="predicted"/>
<evidence type="ECO:0000259" key="6">
    <source>
        <dbReference type="PROSITE" id="PS50089"/>
    </source>
</evidence>
<organism evidence="7">
    <name type="scientific">Asterionellopsis glacialis</name>
    <dbReference type="NCBI Taxonomy" id="33640"/>
    <lineage>
        <taxon>Eukaryota</taxon>
        <taxon>Sar</taxon>
        <taxon>Stramenopiles</taxon>
        <taxon>Ochrophyta</taxon>
        <taxon>Bacillariophyta</taxon>
        <taxon>Fragilariophyceae</taxon>
        <taxon>Fragilariophycidae</taxon>
        <taxon>Fragilariales</taxon>
        <taxon>Fragilariaceae</taxon>
        <taxon>Asterionellopsis</taxon>
    </lineage>
</organism>
<dbReference type="Gene3D" id="3.30.40.10">
    <property type="entry name" value="Zinc/RING finger domain, C3HC4 (zinc finger)"/>
    <property type="match status" value="1"/>
</dbReference>
<feature type="compositionally biased region" description="Low complexity" evidence="5">
    <location>
        <begin position="94"/>
        <end position="106"/>
    </location>
</feature>
<dbReference type="PROSITE" id="PS50089">
    <property type="entry name" value="ZF_RING_2"/>
    <property type="match status" value="1"/>
</dbReference>
<feature type="domain" description="RING-type" evidence="6">
    <location>
        <begin position="333"/>
        <end position="375"/>
    </location>
</feature>
<feature type="compositionally biased region" description="Polar residues" evidence="5">
    <location>
        <begin position="446"/>
        <end position="458"/>
    </location>
</feature>
<dbReference type="SMART" id="SM00184">
    <property type="entry name" value="RING"/>
    <property type="match status" value="1"/>
</dbReference>
<dbReference type="GO" id="GO:0008270">
    <property type="term" value="F:zinc ion binding"/>
    <property type="evidence" value="ECO:0007669"/>
    <property type="project" value="UniProtKB-KW"/>
</dbReference>
<dbReference type="SUPFAM" id="SSF57850">
    <property type="entry name" value="RING/U-box"/>
    <property type="match status" value="1"/>
</dbReference>
<keyword evidence="3" id="KW-0862">Zinc</keyword>
<dbReference type="Pfam" id="PF13639">
    <property type="entry name" value="zf-RING_2"/>
    <property type="match status" value="1"/>
</dbReference>
<gene>
    <name evidence="7" type="ORF">AGLA0713_LOCUS1439</name>
</gene>
<reference evidence="7" key="1">
    <citation type="submission" date="2021-01" db="EMBL/GenBank/DDBJ databases">
        <authorList>
            <person name="Corre E."/>
            <person name="Pelletier E."/>
            <person name="Niang G."/>
            <person name="Scheremetjew M."/>
            <person name="Finn R."/>
            <person name="Kale V."/>
            <person name="Holt S."/>
            <person name="Cochrane G."/>
            <person name="Meng A."/>
            <person name="Brown T."/>
            <person name="Cohen L."/>
        </authorList>
    </citation>
    <scope>NUCLEOTIDE SEQUENCE</scope>
</reference>
<feature type="region of interest" description="Disordered" evidence="5">
    <location>
        <begin position="94"/>
        <end position="114"/>
    </location>
</feature>
<dbReference type="PANTHER" id="PTHR45969:SF69">
    <property type="entry name" value="FINGER DOMAIN PROTEIN, PUTATIVE (AFU_ORTHOLOGUE AFUA_3G12190)-RELATED"/>
    <property type="match status" value="1"/>
</dbReference>
<feature type="region of interest" description="Disordered" evidence="5">
    <location>
        <begin position="241"/>
        <end position="293"/>
    </location>
</feature>
<dbReference type="CDD" id="cd16454">
    <property type="entry name" value="RING-H2_PA-TM-RING"/>
    <property type="match status" value="1"/>
</dbReference>
<dbReference type="InterPro" id="IPR001841">
    <property type="entry name" value="Znf_RING"/>
</dbReference>
<dbReference type="PANTHER" id="PTHR45969">
    <property type="entry name" value="RING ZINC FINGER PROTEIN-RELATED"/>
    <property type="match status" value="1"/>
</dbReference>
<evidence type="ECO:0000313" key="7">
    <source>
        <dbReference type="EMBL" id="CAD8596611.1"/>
    </source>
</evidence>
<evidence type="ECO:0000256" key="3">
    <source>
        <dbReference type="ARBA" id="ARBA00022833"/>
    </source>
</evidence>
<sequence>MCCCCCLDIAAYRHERESLARLRELRRLHRIEQFQLRTRQAHAQAAALRSMREEQQYRANSRYSSGALAPLSRSEFGSLSSAAAQEHHYNAENNITENSDSNNNTNGGHPLASSSLNLRLPPLATFSQIPGAIPNTLSSSGRVLSPEELHSQEEYRRGHATHFLARAYEQMNNLGFILIPSSFRFMQANSTTTTDSATIRASLTPEQRRIVLERLLVCKKYTTKNYNDDYNNLIADEEDSNAANATDSSSRNDERKNAAAPTVSDMVDVEVGVSTDNNDNTIHNDENEQSSSSAAELAMTIVVPQTTIEQPSTHTTPFAFPLHEEPENLETTCAICLDNFEDGELINDTPGCQHVFHKECLLEWLDRHDICPCCRRPMFSQDEWQAVVRIGSRTPSNNVQGTTAATVTRLPNSRRERAIAEGVAPSNNTEDEDENENNTTATNTTSPALPSSVPNRDE</sequence>
<accession>A0A7S0PTJ0</accession>